<comment type="caution">
    <text evidence="6">The sequence shown here is derived from an EMBL/GenBank/DDBJ whole genome shotgun (WGS) entry which is preliminary data.</text>
</comment>
<dbReference type="GeneID" id="70243142"/>
<dbReference type="AlphaFoldDB" id="A0AAD4Q6J0"/>
<sequence length="595" mass="67845">MSSSNLNGASSMPSLRKPARAWWKESSVYQIYPPSFKDSNGDGIGDLQGIISKLDYIQGLGVDIVWLSPIFSSPQVDMGYDISDYYNIHPPYGTVDDVDQLAAALHKRGMKLVLDLVANHTSDQHPWFQEALSSPTNSFRDWYIWRKPVFGTDGKPQPPNNWVSYFGGSAWEYHEPSGEYYLHLFAKEQPDLNWENPDVRRAVHDIMRYWLNRGADGFRMDVINFISKDQRFPNAPITSAGPWQKGAKYYACGPRLHEYLQEIGQILKEYDAFSVGEMPEVDDCDEIIKAVGHDRGELSMIFHFEIVSLDHGVGGKFTPKSWNMDELKHAVSKWQTFMHSQQGWNALYLENHDQPRIVSRFGSDQPEHRALSAKMLATFLGFQSGTLFIYQGQELGMPNVPRSWNIDQYRDIETLNHYQSELITGGSPEVSLTEYRLKSRDNARTPMQWDASTHAGFSAAQPWIAVHDDYQNLNAAIQVKDKESVYQFWANVLRLRKEFPDILVYGSFELVSSEHPDVFAYVRTSETGLAVVVANFRSQEVSWFPPPTLSHRVGPGNVILSSYPDRAIRSFSGQEIRLRPLEAFLWLGGTEMPHL</sequence>
<gene>
    <name evidence="6" type="ORF">BGW36DRAFT_332591</name>
</gene>
<dbReference type="RefSeq" id="XP_046078008.1">
    <property type="nucleotide sequence ID" value="XM_046212855.1"/>
</dbReference>
<dbReference type="FunFam" id="3.90.400.10:FF:000002">
    <property type="entry name" value="Sucrose isomerase"/>
    <property type="match status" value="1"/>
</dbReference>
<evidence type="ECO:0000256" key="3">
    <source>
        <dbReference type="ARBA" id="ARBA00023295"/>
    </source>
</evidence>
<dbReference type="EMBL" id="JAJTJA010000001">
    <property type="protein sequence ID" value="KAH8705387.1"/>
    <property type="molecule type" value="Genomic_DNA"/>
</dbReference>
<dbReference type="GO" id="GO:0000025">
    <property type="term" value="P:maltose catabolic process"/>
    <property type="evidence" value="ECO:0007669"/>
    <property type="project" value="TreeGrafter"/>
</dbReference>
<evidence type="ECO:0000259" key="5">
    <source>
        <dbReference type="SMART" id="SM00642"/>
    </source>
</evidence>
<evidence type="ECO:0000313" key="7">
    <source>
        <dbReference type="Proteomes" id="UP001201262"/>
    </source>
</evidence>
<dbReference type="GO" id="GO:0004556">
    <property type="term" value="F:alpha-amylase activity"/>
    <property type="evidence" value="ECO:0007669"/>
    <property type="project" value="TreeGrafter"/>
</dbReference>
<dbReference type="Gene3D" id="3.90.400.10">
    <property type="entry name" value="Oligo-1,6-glucosidase, Domain 2"/>
    <property type="match status" value="1"/>
</dbReference>
<name>A0AAD4Q6J0_9EURO</name>
<dbReference type="GO" id="GO:0004575">
    <property type="term" value="F:sucrose alpha-glucosidase activity"/>
    <property type="evidence" value="ECO:0007669"/>
    <property type="project" value="TreeGrafter"/>
</dbReference>
<dbReference type="CDD" id="cd11333">
    <property type="entry name" value="AmyAc_SI_OligoGlu_DGase"/>
    <property type="match status" value="1"/>
</dbReference>
<dbReference type="NCBIfam" id="NF008183">
    <property type="entry name" value="PRK10933.1"/>
    <property type="match status" value="1"/>
</dbReference>
<dbReference type="SMART" id="SM00642">
    <property type="entry name" value="Aamy"/>
    <property type="match status" value="1"/>
</dbReference>
<dbReference type="Proteomes" id="UP001201262">
    <property type="component" value="Unassembled WGS sequence"/>
</dbReference>
<proteinExistence type="inferred from homology"/>
<accession>A0AAD4Q6J0</accession>
<comment type="similarity">
    <text evidence="1">Belongs to the glycosyl hydrolase 13 family.</text>
</comment>
<dbReference type="Pfam" id="PF00128">
    <property type="entry name" value="Alpha-amylase"/>
    <property type="match status" value="1"/>
</dbReference>
<keyword evidence="4" id="KW-0462">Maltose metabolism</keyword>
<dbReference type="InterPro" id="IPR045857">
    <property type="entry name" value="O16G_dom_2"/>
</dbReference>
<dbReference type="Gene3D" id="3.20.20.80">
    <property type="entry name" value="Glycosidases"/>
    <property type="match status" value="1"/>
</dbReference>
<feature type="domain" description="Glycosyl hydrolase family 13 catalytic" evidence="5">
    <location>
        <begin position="30"/>
        <end position="444"/>
    </location>
</feature>
<keyword evidence="2" id="KW-0378">Hydrolase</keyword>
<dbReference type="SUPFAM" id="SSF51011">
    <property type="entry name" value="Glycosyl hydrolase domain"/>
    <property type="match status" value="1"/>
</dbReference>
<keyword evidence="7" id="KW-1185">Reference proteome</keyword>
<dbReference type="PANTHER" id="PTHR10357">
    <property type="entry name" value="ALPHA-AMYLASE FAMILY MEMBER"/>
    <property type="match status" value="1"/>
</dbReference>
<dbReference type="InterPro" id="IPR017853">
    <property type="entry name" value="GH"/>
</dbReference>
<dbReference type="GO" id="GO:0005987">
    <property type="term" value="P:sucrose catabolic process"/>
    <property type="evidence" value="ECO:0007669"/>
    <property type="project" value="TreeGrafter"/>
</dbReference>
<dbReference type="GO" id="GO:0033934">
    <property type="term" value="F:glucan 1,4-alpha-maltotriohydrolase activity"/>
    <property type="evidence" value="ECO:0007669"/>
    <property type="project" value="TreeGrafter"/>
</dbReference>
<dbReference type="PANTHER" id="PTHR10357:SF232">
    <property type="entry name" value="GLYCOSYL HYDROLASE FAMILY 13 CATALYTIC DOMAIN-CONTAINING PROTEIN"/>
    <property type="match status" value="1"/>
</dbReference>
<dbReference type="GO" id="GO:0004574">
    <property type="term" value="F:oligo-1,6-glucosidase activity"/>
    <property type="evidence" value="ECO:0007669"/>
    <property type="project" value="TreeGrafter"/>
</dbReference>
<evidence type="ECO:0000313" key="6">
    <source>
        <dbReference type="EMBL" id="KAH8705387.1"/>
    </source>
</evidence>
<evidence type="ECO:0000256" key="2">
    <source>
        <dbReference type="ARBA" id="ARBA00022801"/>
    </source>
</evidence>
<dbReference type="FunFam" id="3.20.20.80:FF:000087">
    <property type="entry name" value="Oligo-1,6-glucosidase IMA1"/>
    <property type="match status" value="1"/>
</dbReference>
<evidence type="ECO:0000256" key="1">
    <source>
        <dbReference type="ARBA" id="ARBA00008061"/>
    </source>
</evidence>
<dbReference type="SUPFAM" id="SSF51445">
    <property type="entry name" value="(Trans)glycosidases"/>
    <property type="match status" value="1"/>
</dbReference>
<protein>
    <submittedName>
        <fullName evidence="6">Alpha-amylase</fullName>
    </submittedName>
</protein>
<reference evidence="6" key="1">
    <citation type="submission" date="2021-12" db="EMBL/GenBank/DDBJ databases">
        <title>Convergent genome expansion in fungi linked to evolution of root-endophyte symbiosis.</title>
        <authorList>
            <consortium name="DOE Joint Genome Institute"/>
            <person name="Ke Y.-H."/>
            <person name="Bonito G."/>
            <person name="Liao H.-L."/>
            <person name="Looney B."/>
            <person name="Rojas-Flechas A."/>
            <person name="Nash J."/>
            <person name="Hameed K."/>
            <person name="Schadt C."/>
            <person name="Martin F."/>
            <person name="Crous P.W."/>
            <person name="Miettinen O."/>
            <person name="Magnuson J.K."/>
            <person name="Labbe J."/>
            <person name="Jacobson D."/>
            <person name="Doktycz M.J."/>
            <person name="Veneault-Fourrey C."/>
            <person name="Kuo A."/>
            <person name="Mondo S."/>
            <person name="Calhoun S."/>
            <person name="Riley R."/>
            <person name="Ohm R."/>
            <person name="LaButti K."/>
            <person name="Andreopoulos B."/>
            <person name="Pangilinan J."/>
            <person name="Nolan M."/>
            <person name="Tritt A."/>
            <person name="Clum A."/>
            <person name="Lipzen A."/>
            <person name="Daum C."/>
            <person name="Barry K."/>
            <person name="Grigoriev I.V."/>
            <person name="Vilgalys R."/>
        </authorList>
    </citation>
    <scope>NUCLEOTIDE SEQUENCE</scope>
    <source>
        <strain evidence="6">PMI_201</strain>
    </source>
</reference>
<evidence type="ECO:0000256" key="4">
    <source>
        <dbReference type="ARBA" id="ARBA00026248"/>
    </source>
</evidence>
<dbReference type="InterPro" id="IPR006047">
    <property type="entry name" value="GH13_cat_dom"/>
</dbReference>
<dbReference type="InterPro" id="IPR013780">
    <property type="entry name" value="Glyco_hydro_b"/>
</dbReference>
<keyword evidence="3" id="KW-0326">Glycosidase</keyword>
<organism evidence="6 7">
    <name type="scientific">Talaromyces proteolyticus</name>
    <dbReference type="NCBI Taxonomy" id="1131652"/>
    <lineage>
        <taxon>Eukaryota</taxon>
        <taxon>Fungi</taxon>
        <taxon>Dikarya</taxon>
        <taxon>Ascomycota</taxon>
        <taxon>Pezizomycotina</taxon>
        <taxon>Eurotiomycetes</taxon>
        <taxon>Eurotiomycetidae</taxon>
        <taxon>Eurotiales</taxon>
        <taxon>Trichocomaceae</taxon>
        <taxon>Talaromyces</taxon>
        <taxon>Talaromyces sect. Bacilispori</taxon>
    </lineage>
</organism>
<dbReference type="Gene3D" id="2.60.40.1180">
    <property type="entry name" value="Golgi alpha-mannosidase II"/>
    <property type="match status" value="1"/>
</dbReference>